<organism evidence="3 5">
    <name type="scientific">Bosea thiooxidans</name>
    <dbReference type="NCBI Taxonomy" id="53254"/>
    <lineage>
        <taxon>Bacteria</taxon>
        <taxon>Pseudomonadati</taxon>
        <taxon>Pseudomonadota</taxon>
        <taxon>Alphaproteobacteria</taxon>
        <taxon>Hyphomicrobiales</taxon>
        <taxon>Boseaceae</taxon>
        <taxon>Bosea</taxon>
    </lineage>
</organism>
<dbReference type="EMBL" id="FUYX01000010">
    <property type="protein sequence ID" value="SKB99819.1"/>
    <property type="molecule type" value="Genomic_DNA"/>
</dbReference>
<proteinExistence type="predicted"/>
<accession>A0A0Q3KXZ0</accession>
<feature type="signal peptide" evidence="1">
    <location>
        <begin position="1"/>
        <end position="21"/>
    </location>
</feature>
<protein>
    <recommendedName>
        <fullName evidence="2">DUF3616 domain-containing protein</fullName>
    </recommendedName>
</protein>
<gene>
    <name evidence="3" type="ORF">ARD30_19185</name>
    <name evidence="4" type="ORF">SAMN05660750_03522</name>
</gene>
<dbReference type="STRING" id="53254.SAMN05660750_03522"/>
<dbReference type="Pfam" id="PF12275">
    <property type="entry name" value="DUF3616"/>
    <property type="match status" value="1"/>
</dbReference>
<feature type="domain" description="DUF3616" evidence="2">
    <location>
        <begin position="192"/>
        <end position="287"/>
    </location>
</feature>
<dbReference type="EMBL" id="LMAR01000052">
    <property type="protein sequence ID" value="KQK29172.1"/>
    <property type="molecule type" value="Genomic_DNA"/>
</dbReference>
<dbReference type="OrthoDB" id="423529at2"/>
<evidence type="ECO:0000313" key="6">
    <source>
        <dbReference type="Proteomes" id="UP000190130"/>
    </source>
</evidence>
<dbReference type="AlphaFoldDB" id="A0A0Q3KXZ0"/>
<dbReference type="InterPro" id="IPR022060">
    <property type="entry name" value="DUF3616"/>
</dbReference>
<evidence type="ECO:0000313" key="3">
    <source>
        <dbReference type="EMBL" id="KQK29172.1"/>
    </source>
</evidence>
<evidence type="ECO:0000259" key="2">
    <source>
        <dbReference type="Pfam" id="PF12275"/>
    </source>
</evidence>
<evidence type="ECO:0000256" key="1">
    <source>
        <dbReference type="SAM" id="SignalP"/>
    </source>
</evidence>
<dbReference type="Proteomes" id="UP000051562">
    <property type="component" value="Unassembled WGS sequence"/>
</dbReference>
<evidence type="ECO:0000313" key="4">
    <source>
        <dbReference type="EMBL" id="SKB99819.1"/>
    </source>
</evidence>
<evidence type="ECO:0000313" key="5">
    <source>
        <dbReference type="Proteomes" id="UP000051562"/>
    </source>
</evidence>
<keyword evidence="5" id="KW-1185">Reference proteome</keyword>
<reference evidence="4 6" key="2">
    <citation type="submission" date="2017-02" db="EMBL/GenBank/DDBJ databases">
        <authorList>
            <person name="Peterson S.W."/>
        </authorList>
    </citation>
    <scope>NUCLEOTIDE SEQUENCE [LARGE SCALE GENOMIC DNA]</scope>
    <source>
        <strain evidence="4 6">DSM 9653</strain>
    </source>
</reference>
<dbReference type="Proteomes" id="UP000190130">
    <property type="component" value="Unassembled WGS sequence"/>
</dbReference>
<reference evidence="3 5" key="1">
    <citation type="submission" date="2015-10" db="EMBL/GenBank/DDBJ databases">
        <title>Draft genome of Bosea thiooxidans.</title>
        <authorList>
            <person name="Wang X."/>
        </authorList>
    </citation>
    <scope>NUCLEOTIDE SEQUENCE [LARGE SCALE GENOMIC DNA]</scope>
    <source>
        <strain evidence="3 5">CGMCC 9174</strain>
    </source>
</reference>
<dbReference type="RefSeq" id="WP_055729533.1">
    <property type="nucleotide sequence ID" value="NZ_FUYX01000010.1"/>
</dbReference>
<sequence length="348" mass="36179">MPSRLLAALAAALLGASLAQAATLSPEQRFRTLGDFSARKPGKPARDVSGLACMPAANGVQRCLLINDEGAFAQFAELAENRITPGATLPIIGAQSAPDTLGQPPQNICRTAGRFAELDGEAVAYADGAFYVAGSHGCSRNKGEFRLSAFHLARIKVGADGAPAGGVELTYRLSDMLRRAGEAGAFFGRSLMDDNGLNVEGIAVIGGTLWAGLRAPSLGNRSFLVGASLDALFASGHAAATEIPKLIALPAGRDRGIRDLAPLPDGRLLALLGPAQEQSLPYAVMLVDTARPEAAAFLGELPARGNGKAESLTVLAQDRSGLTALIGYDGRKNGHFESYRLPLPSEPR</sequence>
<name>A0A0Q3KXZ0_9HYPH</name>
<keyword evidence="1" id="KW-0732">Signal</keyword>
<feature type="chain" id="PRO_5014520514" description="DUF3616 domain-containing protein" evidence="1">
    <location>
        <begin position="22"/>
        <end position="348"/>
    </location>
</feature>